<dbReference type="EMBL" id="AP017424">
    <property type="protein sequence ID" value="BAU84756.1"/>
    <property type="molecule type" value="Genomic_DNA"/>
</dbReference>
<feature type="compositionally biased region" description="Basic residues" evidence="1">
    <location>
        <begin position="23"/>
        <end position="34"/>
    </location>
</feature>
<keyword evidence="3" id="KW-1185">Reference proteome</keyword>
<reference evidence="2 3" key="1">
    <citation type="journal article" date="2016" name="Genome Announc.">
        <title>Complete Genome Sequence of Thiostrepton-Producing Streptomyces laurentii ATCC 31255.</title>
        <authorList>
            <person name="Doi K."/>
            <person name="Fujino Y."/>
            <person name="Nagayoshi Y."/>
            <person name="Ohshima T."/>
            <person name="Ogata S."/>
        </authorList>
    </citation>
    <scope>NUCLEOTIDE SEQUENCE [LARGE SCALE GENOMIC DNA]</scope>
    <source>
        <strain evidence="2 3">ATCC 31255</strain>
    </source>
</reference>
<dbReference type="KEGG" id="slau:SLA_3854"/>
<sequence length="209" mass="21570">MTCGGRAGKGWGCRETRAGKTARQGKGRQGKGRPGKGLAGGNGIGGTAVPPDENRTCQSSAVIRGRTRRGPRSEGRFQSPADSCQTRWARDPSCSFARRSGGRRKAPFTGPLVHKDPAGRRSVRLGDRVNAAPGAVTAAAAVVTGVSGATGESGRMAQVKKVALYAVGVFVLYTIITSPARAADLVQVGFEGISSAAQSVGQFMTELVN</sequence>
<evidence type="ECO:0000313" key="2">
    <source>
        <dbReference type="EMBL" id="BAU84756.1"/>
    </source>
</evidence>
<feature type="compositionally biased region" description="Gly residues" evidence="1">
    <location>
        <begin position="1"/>
        <end position="11"/>
    </location>
</feature>
<protein>
    <submittedName>
        <fullName evidence="2">Uncharacterized protein</fullName>
    </submittedName>
</protein>
<accession>A0A160P226</accession>
<proteinExistence type="predicted"/>
<evidence type="ECO:0000256" key="1">
    <source>
        <dbReference type="SAM" id="MobiDB-lite"/>
    </source>
</evidence>
<organism evidence="2 3">
    <name type="scientific">Streptomyces laurentii</name>
    <dbReference type="NCBI Taxonomy" id="39478"/>
    <lineage>
        <taxon>Bacteria</taxon>
        <taxon>Bacillati</taxon>
        <taxon>Actinomycetota</taxon>
        <taxon>Actinomycetes</taxon>
        <taxon>Kitasatosporales</taxon>
        <taxon>Streptomycetaceae</taxon>
        <taxon>Streptomyces</taxon>
    </lineage>
</organism>
<dbReference type="AlphaFoldDB" id="A0A160P226"/>
<gene>
    <name evidence="2" type="ORF">SLA_3854</name>
</gene>
<feature type="compositionally biased region" description="Gly residues" evidence="1">
    <location>
        <begin position="35"/>
        <end position="46"/>
    </location>
</feature>
<evidence type="ECO:0000313" key="3">
    <source>
        <dbReference type="Proteomes" id="UP000217676"/>
    </source>
</evidence>
<feature type="region of interest" description="Disordered" evidence="1">
    <location>
        <begin position="1"/>
        <end position="121"/>
    </location>
</feature>
<name>A0A160P226_STRLU</name>
<dbReference type="Proteomes" id="UP000217676">
    <property type="component" value="Chromosome"/>
</dbReference>